<keyword evidence="2" id="KW-1185">Reference proteome</keyword>
<dbReference type="Gene3D" id="3.30.200.20">
    <property type="entry name" value="Phosphorylase Kinase, domain 1"/>
    <property type="match status" value="1"/>
</dbReference>
<proteinExistence type="predicted"/>
<dbReference type="AlphaFoldDB" id="A0A4D6MST9"/>
<keyword evidence="1" id="KW-0675">Receptor</keyword>
<dbReference type="Proteomes" id="UP000501690">
    <property type="component" value="Linkage Group LG8"/>
</dbReference>
<keyword evidence="1" id="KW-0418">Kinase</keyword>
<dbReference type="GO" id="GO:0016301">
    <property type="term" value="F:kinase activity"/>
    <property type="evidence" value="ECO:0007669"/>
    <property type="project" value="UniProtKB-KW"/>
</dbReference>
<dbReference type="EMBL" id="CP039352">
    <property type="protein sequence ID" value="QCE03844.1"/>
    <property type="molecule type" value="Genomic_DNA"/>
</dbReference>
<keyword evidence="1" id="KW-0808">Transferase</keyword>
<name>A0A4D6MST9_VIGUN</name>
<reference evidence="1 2" key="1">
    <citation type="submission" date="2019-04" db="EMBL/GenBank/DDBJ databases">
        <title>An improved genome assembly and genetic linkage map for asparagus bean, Vigna unguiculata ssp. sesquipedialis.</title>
        <authorList>
            <person name="Xia Q."/>
            <person name="Zhang R."/>
            <person name="Dong Y."/>
        </authorList>
    </citation>
    <scope>NUCLEOTIDE SEQUENCE [LARGE SCALE GENOMIC DNA]</scope>
    <source>
        <tissue evidence="1">Leaf</tissue>
    </source>
</reference>
<accession>A0A4D6MST9</accession>
<evidence type="ECO:0000313" key="1">
    <source>
        <dbReference type="EMBL" id="QCE03844.1"/>
    </source>
</evidence>
<gene>
    <name evidence="1" type="ORF">DEO72_LG8g1873</name>
</gene>
<dbReference type="PANTHER" id="PTHR27006">
    <property type="entry name" value="PROMASTIGOTE SURFACE ANTIGEN PROTEIN PSA"/>
    <property type="match status" value="1"/>
</dbReference>
<dbReference type="PANTHER" id="PTHR27006:SF609">
    <property type="entry name" value="(WILD MALAYSIAN BANANA) HYPOTHETICAL PROTEIN"/>
    <property type="match status" value="1"/>
</dbReference>
<evidence type="ECO:0000313" key="2">
    <source>
        <dbReference type="Proteomes" id="UP000501690"/>
    </source>
</evidence>
<dbReference type="InterPro" id="IPR011009">
    <property type="entry name" value="Kinase-like_dom_sf"/>
</dbReference>
<organism evidence="1 2">
    <name type="scientific">Vigna unguiculata</name>
    <name type="common">Cowpea</name>
    <dbReference type="NCBI Taxonomy" id="3917"/>
    <lineage>
        <taxon>Eukaryota</taxon>
        <taxon>Viridiplantae</taxon>
        <taxon>Streptophyta</taxon>
        <taxon>Embryophyta</taxon>
        <taxon>Tracheophyta</taxon>
        <taxon>Spermatophyta</taxon>
        <taxon>Magnoliopsida</taxon>
        <taxon>eudicotyledons</taxon>
        <taxon>Gunneridae</taxon>
        <taxon>Pentapetalae</taxon>
        <taxon>rosids</taxon>
        <taxon>fabids</taxon>
        <taxon>Fabales</taxon>
        <taxon>Fabaceae</taxon>
        <taxon>Papilionoideae</taxon>
        <taxon>50 kb inversion clade</taxon>
        <taxon>NPAAA clade</taxon>
        <taxon>indigoferoid/millettioid clade</taxon>
        <taxon>Phaseoleae</taxon>
        <taxon>Vigna</taxon>
    </lineage>
</organism>
<protein>
    <submittedName>
        <fullName evidence="1">Interleukin-1 receptor-associated kinase 4</fullName>
    </submittedName>
</protein>
<sequence length="229" mass="25282">MENAVEVVRGAATTKVRGAAIAEACGAATVAVHGMEVCKAKRKGFCGSQIEMKATERLRFTEQNGEEDEKWNECTVRHERERKGFHGACLGVWLVQSLVGNKSVDLVANINEDKGSEGTKVSTHREDSLDNHVGININNINSMQQIQYSSMAPKKFRLRELMKANGGFSLQNKLGQGGFGTMYKGLLENQEATIKRVSKNSHQGKQEFVTKVTTTGSLHQRKFVETCCM</sequence>
<dbReference type="SUPFAM" id="SSF56112">
    <property type="entry name" value="Protein kinase-like (PK-like)"/>
    <property type="match status" value="1"/>
</dbReference>